<reference evidence="3" key="1">
    <citation type="journal article" date="2008" name="Nature">
        <title>The amphioxus genome and the evolution of the chordate karyotype.</title>
        <authorList>
            <consortium name="US DOE Joint Genome Institute (JGI-PGF)"/>
            <person name="Putnam N.H."/>
            <person name="Butts T."/>
            <person name="Ferrier D.E.K."/>
            <person name="Furlong R.F."/>
            <person name="Hellsten U."/>
            <person name="Kawashima T."/>
            <person name="Robinson-Rechavi M."/>
            <person name="Shoguchi E."/>
            <person name="Terry A."/>
            <person name="Yu J.-K."/>
            <person name="Benito-Gutierrez E.L."/>
            <person name="Dubchak I."/>
            <person name="Garcia-Fernandez J."/>
            <person name="Gibson-Brown J.J."/>
            <person name="Grigoriev I.V."/>
            <person name="Horton A.C."/>
            <person name="de Jong P.J."/>
            <person name="Jurka J."/>
            <person name="Kapitonov V.V."/>
            <person name="Kohara Y."/>
            <person name="Kuroki Y."/>
            <person name="Lindquist E."/>
            <person name="Lucas S."/>
            <person name="Osoegawa K."/>
            <person name="Pennacchio L.A."/>
            <person name="Salamov A.A."/>
            <person name="Satou Y."/>
            <person name="Sauka-Spengler T."/>
            <person name="Schmutz J."/>
            <person name="Shin-I T."/>
            <person name="Toyoda A."/>
            <person name="Bronner-Fraser M."/>
            <person name="Fujiyama A."/>
            <person name="Holland L.Z."/>
            <person name="Holland P.W.H."/>
            <person name="Satoh N."/>
            <person name="Rokhsar D.S."/>
        </authorList>
    </citation>
    <scope>NUCLEOTIDE SEQUENCE [LARGE SCALE GENOMIC DNA]</scope>
    <source>
        <strain evidence="3">S238N-H82</strain>
        <tissue evidence="3">Testes</tissue>
    </source>
</reference>
<dbReference type="FunFam" id="2.30.29.30:FF:000286">
    <property type="entry name" value="PH-protein kinase domain containing protein"/>
    <property type="match status" value="1"/>
</dbReference>
<accession>C3ZU12</accession>
<feature type="region of interest" description="Disordered" evidence="1">
    <location>
        <begin position="947"/>
        <end position="973"/>
    </location>
</feature>
<feature type="region of interest" description="Disordered" evidence="1">
    <location>
        <begin position="1250"/>
        <end position="1279"/>
    </location>
</feature>
<feature type="compositionally biased region" description="Basic and acidic residues" evidence="1">
    <location>
        <begin position="147"/>
        <end position="157"/>
    </location>
</feature>
<proteinExistence type="predicted"/>
<feature type="compositionally biased region" description="Basic and acidic residues" evidence="1">
    <location>
        <begin position="277"/>
        <end position="304"/>
    </location>
</feature>
<feature type="compositionally biased region" description="Polar residues" evidence="1">
    <location>
        <begin position="172"/>
        <end position="184"/>
    </location>
</feature>
<feature type="compositionally biased region" description="Low complexity" evidence="1">
    <location>
        <begin position="480"/>
        <end position="496"/>
    </location>
</feature>
<dbReference type="InterPro" id="IPR040392">
    <property type="entry name" value="PKHA4-7_PH"/>
</dbReference>
<evidence type="ECO:0000259" key="2">
    <source>
        <dbReference type="PROSITE" id="PS50003"/>
    </source>
</evidence>
<feature type="compositionally biased region" description="Polar residues" evidence="1">
    <location>
        <begin position="1423"/>
        <end position="1432"/>
    </location>
</feature>
<dbReference type="CDD" id="cd13248">
    <property type="entry name" value="PH_PEPP1_2_3"/>
    <property type="match status" value="1"/>
</dbReference>
<feature type="compositionally biased region" description="Basic residues" evidence="1">
    <location>
        <begin position="1048"/>
        <end position="1058"/>
    </location>
</feature>
<dbReference type="EMBL" id="GG666681">
    <property type="protein sequence ID" value="EEN43898.1"/>
    <property type="molecule type" value="Genomic_DNA"/>
</dbReference>
<feature type="compositionally biased region" description="Low complexity" evidence="1">
    <location>
        <begin position="1259"/>
        <end position="1277"/>
    </location>
</feature>
<protein>
    <recommendedName>
        <fullName evidence="2">PH domain-containing protein</fullName>
    </recommendedName>
</protein>
<feature type="region of interest" description="Disordered" evidence="1">
    <location>
        <begin position="1293"/>
        <end position="1312"/>
    </location>
</feature>
<dbReference type="SUPFAM" id="SSF50729">
    <property type="entry name" value="PH domain-like"/>
    <property type="match status" value="1"/>
</dbReference>
<feature type="compositionally biased region" description="Polar residues" evidence="1">
    <location>
        <begin position="1441"/>
        <end position="1460"/>
    </location>
</feature>
<dbReference type="Gene3D" id="2.30.29.30">
    <property type="entry name" value="Pleckstrin-homology domain (PH domain)/Phosphotyrosine-binding domain (PTB)"/>
    <property type="match status" value="1"/>
</dbReference>
<dbReference type="InterPro" id="IPR011993">
    <property type="entry name" value="PH-like_dom_sf"/>
</dbReference>
<evidence type="ECO:0000256" key="1">
    <source>
        <dbReference type="SAM" id="MobiDB-lite"/>
    </source>
</evidence>
<dbReference type="InterPro" id="IPR001849">
    <property type="entry name" value="PH_domain"/>
</dbReference>
<feature type="compositionally biased region" description="Basic and acidic residues" evidence="1">
    <location>
        <begin position="506"/>
        <end position="516"/>
    </location>
</feature>
<feature type="compositionally biased region" description="Polar residues" evidence="1">
    <location>
        <begin position="1500"/>
        <end position="1521"/>
    </location>
</feature>
<dbReference type="PANTHER" id="PTHR12752:SF2">
    <property type="entry name" value="PDZ AND PLECKSTRIN HOMOLOGY DOMAINS 1"/>
    <property type="match status" value="1"/>
</dbReference>
<feature type="compositionally biased region" description="Polar residues" evidence="1">
    <location>
        <begin position="1604"/>
        <end position="1621"/>
    </location>
</feature>
<feature type="compositionally biased region" description="Basic and acidic residues" evidence="1">
    <location>
        <begin position="219"/>
        <end position="239"/>
    </location>
</feature>
<feature type="region of interest" description="Disordered" evidence="1">
    <location>
        <begin position="729"/>
        <end position="753"/>
    </location>
</feature>
<feature type="region of interest" description="Disordered" evidence="1">
    <location>
        <begin position="1655"/>
        <end position="1680"/>
    </location>
</feature>
<feature type="region of interest" description="Disordered" evidence="1">
    <location>
        <begin position="1779"/>
        <end position="1809"/>
    </location>
</feature>
<gene>
    <name evidence="3" type="ORF">BRAFLDRAFT_87274</name>
</gene>
<feature type="region of interest" description="Disordered" evidence="1">
    <location>
        <begin position="1208"/>
        <end position="1229"/>
    </location>
</feature>
<dbReference type="STRING" id="7739.C3ZU12"/>
<feature type="region of interest" description="Disordered" evidence="1">
    <location>
        <begin position="430"/>
        <end position="533"/>
    </location>
</feature>
<dbReference type="PANTHER" id="PTHR12752">
    <property type="entry name" value="PHOSPHOINOSITOL 3-PHOSPHATE-BINDING PROTEIN"/>
    <property type="match status" value="1"/>
</dbReference>
<dbReference type="eggNOG" id="KOG3528">
    <property type="taxonomic scope" value="Eukaryota"/>
</dbReference>
<feature type="compositionally biased region" description="Low complexity" evidence="1">
    <location>
        <begin position="1461"/>
        <end position="1482"/>
    </location>
</feature>
<feature type="region of interest" description="Disordered" evidence="1">
    <location>
        <begin position="1353"/>
        <end position="1374"/>
    </location>
</feature>
<feature type="region of interest" description="Disordered" evidence="1">
    <location>
        <begin position="1414"/>
        <end position="1542"/>
    </location>
</feature>
<feature type="compositionally biased region" description="Polar residues" evidence="1">
    <location>
        <begin position="1218"/>
        <end position="1229"/>
    </location>
</feature>
<feature type="compositionally biased region" description="Basic and acidic residues" evidence="1">
    <location>
        <begin position="388"/>
        <end position="401"/>
    </location>
</feature>
<feature type="domain" description="PH" evidence="2">
    <location>
        <begin position="1970"/>
        <end position="2068"/>
    </location>
</feature>
<feature type="region of interest" description="Disordered" evidence="1">
    <location>
        <begin position="104"/>
        <end position="408"/>
    </location>
</feature>
<feature type="compositionally biased region" description="Basic and acidic residues" evidence="1">
    <location>
        <begin position="1361"/>
        <end position="1374"/>
    </location>
</feature>
<feature type="compositionally biased region" description="Basic residues" evidence="1">
    <location>
        <begin position="305"/>
        <end position="314"/>
    </location>
</feature>
<dbReference type="PROSITE" id="PS50003">
    <property type="entry name" value="PH_DOMAIN"/>
    <property type="match status" value="1"/>
</dbReference>
<feature type="region of interest" description="Disordered" evidence="1">
    <location>
        <begin position="1692"/>
        <end position="1713"/>
    </location>
</feature>
<feature type="compositionally biased region" description="Basic and acidic residues" evidence="1">
    <location>
        <begin position="315"/>
        <end position="361"/>
    </location>
</feature>
<evidence type="ECO:0000313" key="3">
    <source>
        <dbReference type="EMBL" id="EEN43898.1"/>
    </source>
</evidence>
<organism>
    <name type="scientific">Branchiostoma floridae</name>
    <name type="common">Florida lancelet</name>
    <name type="synonym">Amphioxus</name>
    <dbReference type="NCBI Taxonomy" id="7739"/>
    <lineage>
        <taxon>Eukaryota</taxon>
        <taxon>Metazoa</taxon>
        <taxon>Chordata</taxon>
        <taxon>Cephalochordata</taxon>
        <taxon>Leptocardii</taxon>
        <taxon>Amphioxiformes</taxon>
        <taxon>Branchiostomatidae</taxon>
        <taxon>Branchiostoma</taxon>
    </lineage>
</organism>
<name>C3ZU12_BRAFL</name>
<sequence length="2087" mass="226983">MPTLFSTVLSKLVHTTQLTPCSYTSQVHVHVNFSRVCSLSTSSGSVKHVPVLTSLPLATPCSTASQVQGQSLRRRKMGKKKQTKVTKKGGLIYSKAEWKEEYPAFRSGGGDENLVPRRPKKGDRERRARPYSEPVLSEINVDEPYDEEKARTLDRPSRPKSVMVGGPEARTKSPSRQPSRNLLSCLQIPEEQDEDEAVVTGDVPRIVVEEVDQPPTKRARQEPTKRSPQDPRHGRHGDVPMETGLPIEAIHLAGPAKPGRDAKGSPAKPTGTGTEASLDRRGPGTKGKPGDEGRSGTPDTDEKGKGKKKKVFGGKKKEKEDAEKDAQEGKKKPKEKKKEKERKNKKAAEKGNEREDRRQSPEGDDGTLQLREASLDRDPHGRGRLKDKRSSRQSPEHRPEDDLALAPTRVDDLAFTPVPVEHVTLAPAANMAAAPPQSKARVQAAPAYASRPEMVCPSEAPSDAPRMIKITFPVEQGVQTSPKSTPTSPTYLSPTSARPGSPESSPDNRRDGERGRARQRRTPEGGALEGEFLRRRSPLGDRYIVEKARLLDANVTPTDYAKMEAELESRSAPPGLEYPEHRSGAVPEYLVIGGLEHRSIPTQTTSSVFSRPSYSYTDSTATIAMATHADTMATHPDSHALRKVVAKEVSVSSLQDVSSSPGGEAVSGEMVTTETQEYKLYSSSSSFKTIEMYGAKFTLVGPTPTVVTETTTTSHITGTEPEYVTATSYVSGSPTQPGTNQMQYTTSTSHMPPETNYVTSYVSGAPTQPDAGQTQYTTSTGFVTGAHSDASPVQYTTSVTTYSAGPAQYAVPAQPASTGPTQYAVQAQQVNAGLTPAQPAVVVRREAATIQTVQHNKAANREAAVVESSHDIEIRPLRMEEETREEASPRSPEVIVSNLSPVRETVATFEQPTPDDAATSQYKLNYMHFPGRDTTITVVKRLSAGPTTLEGQQPEGEGGADLQADHSQGKPEVTYETKTVVTEVKSEVRQQKVPEVSYKPEEVKVKTNDLQESAPTFETKYEERAVDVPLPKAPPEEEVAAEVPEKKEKKKKKKRSWFRKGSSSSTSDDHSDAAEKPVTTVTAGDGVDAAVAMATVDDRVDADVAMATVSKPVEEKVVTMTTTRVVSGVEAGPERGMLGVEASVEPREIPEATLHAGKAEPGQGGAGDDLEGVGKVVMAEVKHEPMVLKDKPTGEGEEMRTVGREITGKGELDGHTGTDGQTLHTSEPGTSYSGDGQMLGMIGDSLQSNSGVTQVSSPGVTSPGVTQVSSSGVSQESGEVDNLELLTLAAEQAAEEHNDDDDNNGGSVANRESDPTVQAVLNDIAHTITQLLEGDGRGLDDNSSTLDTQLNALLDTQESSQGDKRTVPSQEEELRLPRCHDDKTASFLADVSEALQVLKGSEADMTPVSQAVSQPITAPSYGSPVSQTSSQPIRAPAYRSPVNQDPSQPIRVSSYSSPVNQPVSEPISASSSRSPVSQDASQPIRAAVNQPVSQPIRAPSYSSPVNQDPSQPIRAPSQSPESENRPRGASARPDQSDRPGELTILLEGQKAAVPLSRQDRPYERLKNIIKAIDKVLESEGEAKASSALPLHEGIPRSAPHEGTSRSISVQTVQHSSLSNKEVQTDEEVDSEDDFLEVWAGRSPHSPSDRVIISRVPARQSTERRRAAGPTPDNRRPTLDDITVYRDGGCQTEFEADPQLGSPRGVGTEPLGEGSPYEKWRWEEINVVIKHQQDGGKTDVEGVETTWKRVPDVGDGEGEETTGVFDDSYRANNWIYVGDDDELPSAQSTPKGSPVMHSMGTSTDDDDDLPVEFSRRQVGHESTDKMASYRKQYCNHTCMSPVCYLYVTDLPVEFSRRQVGRESTDLPVEFSRRQVGRESTGTTLSEASFRQRYRNASRRKRQDTSARLANLPPAVRERTIRLAKQPGVQFGFRIQKSRPIVITEVDRGPTDRLTLTVATTLGNTLRDMGGEPVATGYLHKLSGGRVGKQWRKRWFVLKKDNTLYYYKTREDKEPLGTIVLANYTITPAHEIGRTHAFKASRFNTRTYYFSAGTEEEMDMWSRLLNQASAQSAKVFQSAKVYLYVLKTC</sequence>
<feature type="region of interest" description="Disordered" evidence="1">
    <location>
        <begin position="1578"/>
        <end position="1631"/>
    </location>
</feature>
<dbReference type="Pfam" id="PF00169">
    <property type="entry name" value="PH"/>
    <property type="match status" value="1"/>
</dbReference>
<feature type="region of interest" description="Disordered" evidence="1">
    <location>
        <begin position="1002"/>
        <end position="1080"/>
    </location>
</feature>
<dbReference type="InParanoid" id="C3ZU12"/>
<dbReference type="SMART" id="SM00233">
    <property type="entry name" value="PH"/>
    <property type="match status" value="1"/>
</dbReference>
<feature type="compositionally biased region" description="Basic and acidic residues" evidence="1">
    <location>
        <begin position="963"/>
        <end position="973"/>
    </location>
</feature>